<dbReference type="HOGENOM" id="CLU_2404000_0_0_1"/>
<feature type="compositionally biased region" description="Polar residues" evidence="1">
    <location>
        <begin position="1"/>
        <end position="14"/>
    </location>
</feature>
<accession>D7SQT3</accession>
<dbReference type="STRING" id="29760.D7SQT3"/>
<dbReference type="InParanoid" id="D7SQT3"/>
<feature type="region of interest" description="Disordered" evidence="1">
    <location>
        <begin position="1"/>
        <end position="22"/>
    </location>
</feature>
<evidence type="ECO:0000313" key="2">
    <source>
        <dbReference type="EMBL" id="CBI18014.3"/>
    </source>
</evidence>
<evidence type="ECO:0000256" key="1">
    <source>
        <dbReference type="SAM" id="MobiDB-lite"/>
    </source>
</evidence>
<evidence type="ECO:0000313" key="3">
    <source>
        <dbReference type="Proteomes" id="UP000009183"/>
    </source>
</evidence>
<reference evidence="3" key="1">
    <citation type="journal article" date="2007" name="Nature">
        <title>The grapevine genome sequence suggests ancestral hexaploidization in major angiosperm phyla.</title>
        <authorList>
            <consortium name="The French-Italian Public Consortium for Grapevine Genome Characterization."/>
            <person name="Jaillon O."/>
            <person name="Aury J.-M."/>
            <person name="Noel B."/>
            <person name="Policriti A."/>
            <person name="Clepet C."/>
            <person name="Casagrande A."/>
            <person name="Choisne N."/>
            <person name="Aubourg S."/>
            <person name="Vitulo N."/>
            <person name="Jubin C."/>
            <person name="Vezzi A."/>
            <person name="Legeai F."/>
            <person name="Hugueney P."/>
            <person name="Dasilva C."/>
            <person name="Horner D."/>
            <person name="Mica E."/>
            <person name="Jublot D."/>
            <person name="Poulain J."/>
            <person name="Bruyere C."/>
            <person name="Billault A."/>
            <person name="Segurens B."/>
            <person name="Gouyvenoux M."/>
            <person name="Ugarte E."/>
            <person name="Cattonaro F."/>
            <person name="Anthouard V."/>
            <person name="Vico V."/>
            <person name="Del Fabbro C."/>
            <person name="Alaux M."/>
            <person name="Di Gaspero G."/>
            <person name="Dumas V."/>
            <person name="Felice N."/>
            <person name="Paillard S."/>
            <person name="Juman I."/>
            <person name="Moroldo M."/>
            <person name="Scalabrin S."/>
            <person name="Canaguier A."/>
            <person name="Le Clainche I."/>
            <person name="Malacrida G."/>
            <person name="Durand E."/>
            <person name="Pesole G."/>
            <person name="Laucou V."/>
            <person name="Chatelet P."/>
            <person name="Merdinoglu D."/>
            <person name="Delledonne M."/>
            <person name="Pezzotti M."/>
            <person name="Lecharny A."/>
            <person name="Scarpelli C."/>
            <person name="Artiguenave F."/>
            <person name="Pe M.E."/>
            <person name="Valle G."/>
            <person name="Morgante M."/>
            <person name="Caboche M."/>
            <person name="Adam-Blondon A.-F."/>
            <person name="Weissenbach J."/>
            <person name="Quetier F."/>
            <person name="Wincker P."/>
        </authorList>
    </citation>
    <scope>NUCLEOTIDE SEQUENCE [LARGE SCALE GENOMIC DNA]</scope>
    <source>
        <strain evidence="3">cv. Pinot noir / PN40024</strain>
    </source>
</reference>
<dbReference type="AlphaFoldDB" id="D7SQT3"/>
<gene>
    <name evidence="2" type="ordered locus">VIT_12s0134g00620</name>
</gene>
<sequence length="93" mass="10466">MQTLVNQQLQPSATKRSKFGDSKFEDNFSKPFKTPFLLPSFSRIASPIITEIVFGQWRVQRARQSATKPKCSNSFSLTSSPLQARALTMQAQV</sequence>
<dbReference type="EMBL" id="FN594966">
    <property type="protein sequence ID" value="CBI18014.3"/>
    <property type="molecule type" value="Genomic_DNA"/>
</dbReference>
<keyword evidence="3" id="KW-1185">Reference proteome</keyword>
<proteinExistence type="predicted"/>
<protein>
    <submittedName>
        <fullName evidence="2">Uncharacterized protein</fullName>
    </submittedName>
</protein>
<dbReference type="Proteomes" id="UP000009183">
    <property type="component" value="Chromosome 12"/>
</dbReference>
<organism evidence="2 3">
    <name type="scientific">Vitis vinifera</name>
    <name type="common">Grape</name>
    <dbReference type="NCBI Taxonomy" id="29760"/>
    <lineage>
        <taxon>Eukaryota</taxon>
        <taxon>Viridiplantae</taxon>
        <taxon>Streptophyta</taxon>
        <taxon>Embryophyta</taxon>
        <taxon>Tracheophyta</taxon>
        <taxon>Spermatophyta</taxon>
        <taxon>Magnoliopsida</taxon>
        <taxon>eudicotyledons</taxon>
        <taxon>Gunneridae</taxon>
        <taxon>Pentapetalae</taxon>
        <taxon>rosids</taxon>
        <taxon>Vitales</taxon>
        <taxon>Vitaceae</taxon>
        <taxon>Viteae</taxon>
        <taxon>Vitis</taxon>
    </lineage>
</organism>
<dbReference type="PaxDb" id="29760-VIT_12s0134g00620.t01"/>
<name>D7SQT3_VITVI</name>